<dbReference type="Proteomes" id="UP000830835">
    <property type="component" value="Unassembled WGS sequence"/>
</dbReference>
<comment type="caution">
    <text evidence="2">The sequence shown here is derived from an EMBL/GenBank/DDBJ whole genome shotgun (WGS) entry which is preliminary data.</text>
</comment>
<feature type="domain" description="CHRD" evidence="1">
    <location>
        <begin position="67"/>
        <end position="205"/>
    </location>
</feature>
<accession>A0ABT0CA73</accession>
<organism evidence="2 3">
    <name type="scientific">Thermostichus vulcanus str. 'Rupite'</name>
    <dbReference type="NCBI Taxonomy" id="2813851"/>
    <lineage>
        <taxon>Bacteria</taxon>
        <taxon>Bacillati</taxon>
        <taxon>Cyanobacteriota</taxon>
        <taxon>Cyanophyceae</taxon>
        <taxon>Thermostichales</taxon>
        <taxon>Thermostichaceae</taxon>
        <taxon>Thermostichus</taxon>
    </lineage>
</organism>
<gene>
    <name evidence="2" type="ORF">JX360_07120</name>
</gene>
<keyword evidence="3" id="KW-1185">Reference proteome</keyword>
<reference evidence="2" key="1">
    <citation type="submission" date="2021-02" db="EMBL/GenBank/DDBJ databases">
        <title>The CRISPR/cas machinery reduction and long-range gene transfer in the hot spring cyanobacterium Synechococcus.</title>
        <authorList>
            <person name="Dvorak P."/>
            <person name="Jahodarova E."/>
            <person name="Hasler P."/>
            <person name="Poulickova A."/>
        </authorList>
    </citation>
    <scope>NUCLEOTIDE SEQUENCE</scope>
    <source>
        <strain evidence="2">Rupite</strain>
    </source>
</reference>
<dbReference type="EMBL" id="JAFIRA010000014">
    <property type="protein sequence ID" value="MCJ2542678.1"/>
    <property type="molecule type" value="Genomic_DNA"/>
</dbReference>
<protein>
    <submittedName>
        <fullName evidence="2">CHRD domain-containing protein</fullName>
    </submittedName>
</protein>
<dbReference type="SMART" id="SM00754">
    <property type="entry name" value="CHRD"/>
    <property type="match status" value="1"/>
</dbReference>
<dbReference type="InterPro" id="IPR010895">
    <property type="entry name" value="CHRD"/>
</dbReference>
<dbReference type="Pfam" id="PF07452">
    <property type="entry name" value="CHRD"/>
    <property type="match status" value="1"/>
</dbReference>
<name>A0ABT0CA73_THEVL</name>
<evidence type="ECO:0000313" key="3">
    <source>
        <dbReference type="Proteomes" id="UP000830835"/>
    </source>
</evidence>
<dbReference type="RefSeq" id="WP_244349956.1">
    <property type="nucleotide sequence ID" value="NZ_JAFIRA010000014.1"/>
</dbReference>
<dbReference type="PROSITE" id="PS50933">
    <property type="entry name" value="CHRD"/>
    <property type="match status" value="1"/>
</dbReference>
<evidence type="ECO:0000313" key="2">
    <source>
        <dbReference type="EMBL" id="MCJ2542678.1"/>
    </source>
</evidence>
<proteinExistence type="predicted"/>
<evidence type="ECO:0000259" key="1">
    <source>
        <dbReference type="PROSITE" id="PS50933"/>
    </source>
</evidence>
<sequence length="205" mass="21636">MIWFVFNLTCPLFEEIVSMLFSVSNVQTHKVFKLFCGFCLAALLFLSGCGSSSGSGTTLLPPPPGDVVSTAALTLSPDVEVPPVTVPSSASGSAVVTLNQTTRTLRVQGNFTNLTTPLLPIADFGPGHIHIAQPEAGQSFTQATGPVVFVLNMLPNPGNQSGSFQLETSLTPEQVTSFLAGAYYINIHTEANPPGELRAQVVFPL</sequence>